<name>A0A2P2PCQ5_RHIMU</name>
<evidence type="ECO:0000313" key="1">
    <source>
        <dbReference type="EMBL" id="MBX52512.1"/>
    </source>
</evidence>
<reference evidence="1" key="1">
    <citation type="submission" date="2018-02" db="EMBL/GenBank/DDBJ databases">
        <title>Rhizophora mucronata_Transcriptome.</title>
        <authorList>
            <person name="Meera S.P."/>
            <person name="Sreeshan A."/>
            <person name="Augustine A."/>
        </authorList>
    </citation>
    <scope>NUCLEOTIDE SEQUENCE</scope>
    <source>
        <tissue evidence="1">Leaf</tissue>
    </source>
</reference>
<dbReference type="AlphaFoldDB" id="A0A2P2PCQ5"/>
<protein>
    <submittedName>
        <fullName evidence="1">Uncharacterized protein</fullName>
    </submittedName>
</protein>
<proteinExistence type="predicted"/>
<dbReference type="EMBL" id="GGEC01072028">
    <property type="protein sequence ID" value="MBX52512.1"/>
    <property type="molecule type" value="Transcribed_RNA"/>
</dbReference>
<organism evidence="1">
    <name type="scientific">Rhizophora mucronata</name>
    <name type="common">Asiatic mangrove</name>
    <dbReference type="NCBI Taxonomy" id="61149"/>
    <lineage>
        <taxon>Eukaryota</taxon>
        <taxon>Viridiplantae</taxon>
        <taxon>Streptophyta</taxon>
        <taxon>Embryophyta</taxon>
        <taxon>Tracheophyta</taxon>
        <taxon>Spermatophyta</taxon>
        <taxon>Magnoliopsida</taxon>
        <taxon>eudicotyledons</taxon>
        <taxon>Gunneridae</taxon>
        <taxon>Pentapetalae</taxon>
        <taxon>rosids</taxon>
        <taxon>fabids</taxon>
        <taxon>Malpighiales</taxon>
        <taxon>Rhizophoraceae</taxon>
        <taxon>Rhizophora</taxon>
    </lineage>
</organism>
<accession>A0A2P2PCQ5</accession>
<sequence>MSISWCNFQLPISMTNYGKIFIAYLDKITSERR</sequence>